<evidence type="ECO:0000313" key="3">
    <source>
        <dbReference type="EMBL" id="TXB63552.1"/>
    </source>
</evidence>
<feature type="chain" id="PRO_5022673118" evidence="1">
    <location>
        <begin position="23"/>
        <end position="117"/>
    </location>
</feature>
<feature type="domain" description="DUF4296" evidence="2">
    <location>
        <begin position="31"/>
        <end position="110"/>
    </location>
</feature>
<evidence type="ECO:0000256" key="1">
    <source>
        <dbReference type="SAM" id="SignalP"/>
    </source>
</evidence>
<gene>
    <name evidence="3" type="ORF">FRY97_08480</name>
</gene>
<dbReference type="AlphaFoldDB" id="A0A5C6RQ91"/>
<reference evidence="3 4" key="1">
    <citation type="submission" date="2019-08" db="EMBL/GenBank/DDBJ databases">
        <title>Genome of Phaeodactylibacter luteus.</title>
        <authorList>
            <person name="Bowman J.P."/>
        </authorList>
    </citation>
    <scope>NUCLEOTIDE SEQUENCE [LARGE SCALE GENOMIC DNA]</scope>
    <source>
        <strain evidence="3 4">KCTC 42180</strain>
    </source>
</reference>
<proteinExistence type="predicted"/>
<dbReference type="Pfam" id="PF14129">
    <property type="entry name" value="DUF4296"/>
    <property type="match status" value="1"/>
</dbReference>
<feature type="signal peptide" evidence="1">
    <location>
        <begin position="1"/>
        <end position="22"/>
    </location>
</feature>
<sequence>MHPILRCLLACCLLPFLFGACQKPQSADGIIVPEEKLIATLADIHIAEAALQTLRGGTKDSMAALYYEQIYEMHQVEAQEVEESLQALRKQPEKMDALYQKVMEKIETLEAESKSQQ</sequence>
<keyword evidence="4" id="KW-1185">Reference proteome</keyword>
<dbReference type="EMBL" id="VOOR01000014">
    <property type="protein sequence ID" value="TXB63552.1"/>
    <property type="molecule type" value="Genomic_DNA"/>
</dbReference>
<dbReference type="Proteomes" id="UP000321580">
    <property type="component" value="Unassembled WGS sequence"/>
</dbReference>
<evidence type="ECO:0000313" key="4">
    <source>
        <dbReference type="Proteomes" id="UP000321580"/>
    </source>
</evidence>
<organism evidence="3 4">
    <name type="scientific">Phaeodactylibacter luteus</name>
    <dbReference type="NCBI Taxonomy" id="1564516"/>
    <lineage>
        <taxon>Bacteria</taxon>
        <taxon>Pseudomonadati</taxon>
        <taxon>Bacteroidota</taxon>
        <taxon>Saprospiria</taxon>
        <taxon>Saprospirales</taxon>
        <taxon>Haliscomenobacteraceae</taxon>
        <taxon>Phaeodactylibacter</taxon>
    </lineage>
</organism>
<name>A0A5C6RQ91_9BACT</name>
<comment type="caution">
    <text evidence="3">The sequence shown here is derived from an EMBL/GenBank/DDBJ whole genome shotgun (WGS) entry which is preliminary data.</text>
</comment>
<dbReference type="RefSeq" id="WP_147167022.1">
    <property type="nucleotide sequence ID" value="NZ_VOOR01000014.1"/>
</dbReference>
<protein>
    <submittedName>
        <fullName evidence="3">DUF4296 domain-containing protein</fullName>
    </submittedName>
</protein>
<dbReference type="PROSITE" id="PS51257">
    <property type="entry name" value="PROKAR_LIPOPROTEIN"/>
    <property type="match status" value="1"/>
</dbReference>
<accession>A0A5C6RQ91</accession>
<dbReference type="InterPro" id="IPR025381">
    <property type="entry name" value="DUF4296"/>
</dbReference>
<evidence type="ECO:0000259" key="2">
    <source>
        <dbReference type="Pfam" id="PF14129"/>
    </source>
</evidence>
<keyword evidence="1" id="KW-0732">Signal</keyword>